<feature type="transmembrane region" description="Helical" evidence="5">
    <location>
        <begin position="74"/>
        <end position="91"/>
    </location>
</feature>
<dbReference type="AlphaFoldDB" id="A0A3E4LUH2"/>
<organism evidence="6 7">
    <name type="scientific">[Ruminococcus] lactaris</name>
    <dbReference type="NCBI Taxonomy" id="46228"/>
    <lineage>
        <taxon>Bacteria</taxon>
        <taxon>Bacillati</taxon>
        <taxon>Bacillota</taxon>
        <taxon>Clostridia</taxon>
        <taxon>Lachnospirales</taxon>
        <taxon>Lachnospiraceae</taxon>
        <taxon>Mediterraneibacter</taxon>
    </lineage>
</organism>
<dbReference type="PANTHER" id="PTHR35529">
    <property type="entry name" value="MANGANESE EFFLUX PUMP MNTP-RELATED"/>
    <property type="match status" value="1"/>
</dbReference>
<feature type="transmembrane region" description="Helical" evidence="5">
    <location>
        <begin position="170"/>
        <end position="189"/>
    </location>
</feature>
<dbReference type="GeneID" id="77333628"/>
<comment type="caution">
    <text evidence="6">The sequence shown here is derived from an EMBL/GenBank/DDBJ whole genome shotgun (WGS) entry which is preliminary data.</text>
</comment>
<protein>
    <recommendedName>
        <fullName evidence="8">Manganese efflux pump MntP</fullName>
    </recommendedName>
</protein>
<feature type="transmembrane region" description="Helical" evidence="5">
    <location>
        <begin position="35"/>
        <end position="54"/>
    </location>
</feature>
<evidence type="ECO:0000313" key="7">
    <source>
        <dbReference type="Proteomes" id="UP000260793"/>
    </source>
</evidence>
<name>A0A3E4LUH2_9FIRM</name>
<evidence type="ECO:0000256" key="5">
    <source>
        <dbReference type="SAM" id="Phobius"/>
    </source>
</evidence>
<evidence type="ECO:0008006" key="8">
    <source>
        <dbReference type="Google" id="ProtNLM"/>
    </source>
</evidence>
<dbReference type="InterPro" id="IPR003810">
    <property type="entry name" value="Mntp/YtaF"/>
</dbReference>
<evidence type="ECO:0000256" key="2">
    <source>
        <dbReference type="ARBA" id="ARBA00022692"/>
    </source>
</evidence>
<dbReference type="Pfam" id="PF02659">
    <property type="entry name" value="Mntp"/>
    <property type="match status" value="1"/>
</dbReference>
<sequence length="190" mass="20649">MSWIEIILIGAGLSLDVFAYALCRGAVVGEVDKKSLVILGGGFTLWNLISLTAGNFVAKIPVVSKNVEYAANDWKYISVAIFLGLGIYLIIKAARGKEIEERKAERLESRQFAMWMAITSLDVFIAGIGFGFLDTVFFKTFIVILLITPVSVIAGLYAGWWAGCQARKKIVAVGGCLLLIGGIELLIRLT</sequence>
<dbReference type="EMBL" id="QSQN01000012">
    <property type="protein sequence ID" value="RGK40966.1"/>
    <property type="molecule type" value="Genomic_DNA"/>
</dbReference>
<gene>
    <name evidence="6" type="ORF">DXD17_06090</name>
</gene>
<keyword evidence="4 5" id="KW-0472">Membrane</keyword>
<proteinExistence type="predicted"/>
<keyword evidence="1" id="KW-1003">Cell membrane</keyword>
<evidence type="ECO:0000256" key="1">
    <source>
        <dbReference type="ARBA" id="ARBA00022475"/>
    </source>
</evidence>
<keyword evidence="3 5" id="KW-1133">Transmembrane helix</keyword>
<keyword evidence="2 5" id="KW-0812">Transmembrane</keyword>
<dbReference type="Proteomes" id="UP000260793">
    <property type="component" value="Unassembled WGS sequence"/>
</dbReference>
<feature type="transmembrane region" description="Helical" evidence="5">
    <location>
        <begin position="6"/>
        <end position="23"/>
    </location>
</feature>
<dbReference type="RefSeq" id="WP_005610236.1">
    <property type="nucleotide sequence ID" value="NZ_CABKOA010000028.1"/>
</dbReference>
<evidence type="ECO:0000256" key="3">
    <source>
        <dbReference type="ARBA" id="ARBA00022989"/>
    </source>
</evidence>
<evidence type="ECO:0000313" key="6">
    <source>
        <dbReference type="EMBL" id="RGK40966.1"/>
    </source>
</evidence>
<feature type="transmembrane region" description="Helical" evidence="5">
    <location>
        <begin position="136"/>
        <end position="158"/>
    </location>
</feature>
<feature type="transmembrane region" description="Helical" evidence="5">
    <location>
        <begin position="112"/>
        <end position="130"/>
    </location>
</feature>
<evidence type="ECO:0000256" key="4">
    <source>
        <dbReference type="ARBA" id="ARBA00023136"/>
    </source>
</evidence>
<dbReference type="PANTHER" id="PTHR35529:SF1">
    <property type="entry name" value="MANGANESE EFFLUX PUMP MNTP-RELATED"/>
    <property type="match status" value="1"/>
</dbReference>
<accession>A0A3E4LUH2</accession>
<reference evidence="6 7" key="1">
    <citation type="submission" date="2018-08" db="EMBL/GenBank/DDBJ databases">
        <title>A genome reference for cultivated species of the human gut microbiota.</title>
        <authorList>
            <person name="Zou Y."/>
            <person name="Xue W."/>
            <person name="Luo G."/>
        </authorList>
    </citation>
    <scope>NUCLEOTIDE SEQUENCE [LARGE SCALE GENOMIC DNA]</scope>
    <source>
        <strain evidence="6 7">TF11-7</strain>
    </source>
</reference>